<proteinExistence type="predicted"/>
<organism evidence="1 2">
    <name type="scientific">Mesorhabditis spiculigera</name>
    <dbReference type="NCBI Taxonomy" id="96644"/>
    <lineage>
        <taxon>Eukaryota</taxon>
        <taxon>Metazoa</taxon>
        <taxon>Ecdysozoa</taxon>
        <taxon>Nematoda</taxon>
        <taxon>Chromadorea</taxon>
        <taxon>Rhabditida</taxon>
        <taxon>Rhabditina</taxon>
        <taxon>Rhabditomorpha</taxon>
        <taxon>Rhabditoidea</taxon>
        <taxon>Rhabditidae</taxon>
        <taxon>Mesorhabditinae</taxon>
        <taxon>Mesorhabditis</taxon>
    </lineage>
</organism>
<dbReference type="AlphaFoldDB" id="A0AA36DCY0"/>
<evidence type="ECO:0000313" key="1">
    <source>
        <dbReference type="EMBL" id="CAJ0584986.1"/>
    </source>
</evidence>
<keyword evidence="2" id="KW-1185">Reference proteome</keyword>
<dbReference type="InterPro" id="IPR052501">
    <property type="entry name" value="Alpha-1-2_FucT"/>
</dbReference>
<dbReference type="Proteomes" id="UP001177023">
    <property type="component" value="Unassembled WGS sequence"/>
</dbReference>
<comment type="caution">
    <text evidence="1">The sequence shown here is derived from an EMBL/GenBank/DDBJ whole genome shotgun (WGS) entry which is preliminary data.</text>
</comment>
<feature type="non-terminal residue" evidence="1">
    <location>
        <position position="290"/>
    </location>
</feature>
<gene>
    <name evidence="1" type="ORF">MSPICULIGERA_LOCUS23019</name>
</gene>
<protein>
    <submittedName>
        <fullName evidence="1">Uncharacterized protein</fullName>
    </submittedName>
</protein>
<reference evidence="1" key="1">
    <citation type="submission" date="2023-06" db="EMBL/GenBank/DDBJ databases">
        <authorList>
            <person name="Delattre M."/>
        </authorList>
    </citation>
    <scope>NUCLEOTIDE SEQUENCE</scope>
    <source>
        <strain evidence="1">AF72</strain>
    </source>
</reference>
<dbReference type="PANTHER" id="PTHR22898">
    <property type="entry name" value="UNCHARACTERIZED GLYCOSOL TRANSFERASE-RELATED"/>
    <property type="match status" value="1"/>
</dbReference>
<sequence>MERKQRICQFRQCQGTALVPRIEWRSSDADDKLLTVPFLAIQYGTGLCNQLFELVALLGMAAQTNRIATVNIEHSQVMTRLIAIGQNFPALAPQLHFSMLPPSAFHEVSIGRDACCRYSEANMELLKAKRERLVVAYGIYYQSFKYFWDIRDKIVEWLAPAPVTSMIIDQAFPSEYMSQNVFEHQNQKYLDVEGIRFVFVTSATPEFDLGVSHKFCSNVLLTAPASTFGWFIGFLGSGGTANVYYAENYSKPNGISRELDEEDFFPPNWIKLRQEKRVKFEELKENKTMP</sequence>
<dbReference type="PANTHER" id="PTHR22898:SF3">
    <property type="entry name" value="ALPHA-1,2-FUCOSYLTRANSFERASE-RELATED"/>
    <property type="match status" value="1"/>
</dbReference>
<dbReference type="EMBL" id="CATQJA010002702">
    <property type="protein sequence ID" value="CAJ0584986.1"/>
    <property type="molecule type" value="Genomic_DNA"/>
</dbReference>
<evidence type="ECO:0000313" key="2">
    <source>
        <dbReference type="Proteomes" id="UP001177023"/>
    </source>
</evidence>
<name>A0AA36DCY0_9BILA</name>
<accession>A0AA36DCY0</accession>